<evidence type="ECO:0000256" key="1">
    <source>
        <dbReference type="SAM" id="SignalP"/>
    </source>
</evidence>
<dbReference type="Gene3D" id="3.30.1150.10">
    <property type="match status" value="1"/>
</dbReference>
<feature type="chain" id="PRO_5046133129" description="TonB C-terminal domain-containing protein" evidence="1">
    <location>
        <begin position="24"/>
        <end position="370"/>
    </location>
</feature>
<dbReference type="EMBL" id="CP036501">
    <property type="protein sequence ID" value="UZP74425.1"/>
    <property type="molecule type" value="Genomic_DNA"/>
</dbReference>
<keyword evidence="3" id="KW-1185">Reference proteome</keyword>
<sequence>MKYISALVFFTICSSSLSFTAQASDSKDALNRGFQKLYLQELNRYIACREESAERCQFSEVEFYLELMGLKKVRKTAPVKYPKSAQLRGYAAVVDSLISINEDGSVESVEVLYCSSGKGDPRLQFNWSEGGQYCSNFAKASVKALAEWKFKPLPERLQSIPRKFQHRVVFSLPNQSSQDINIQITELKKSQVRKIQKLTAAKEWSELEAYALKNIDKNPVFRYYAADSAWMMGNQALAIERFTEFLENGGNSYWHFGIKAAAIVIPHYYELGNDKKVVELARPSLLGPYLREGNVVSKSAVAQAIIFYATSLMFQDKPEISYALTRFKSLKKYGRRYGGITSDQMRMINEQIANLEAQVIKIGQSDSGAK</sequence>
<accession>A0ABY6Q6A9</accession>
<reference evidence="2 3" key="1">
    <citation type="submission" date="2019-02" db="EMBL/GenBank/DDBJ databases">
        <title>Halieaceae_genomes.</title>
        <authorList>
            <person name="Li S.-H."/>
        </authorList>
    </citation>
    <scope>NUCLEOTIDE SEQUENCE [LARGE SCALE GENOMIC DNA]</scope>
    <source>
        <strain evidence="2 3">JH123</strain>
    </source>
</reference>
<organism evidence="2 3">
    <name type="scientific">Candidatus Paraluminiphilus aquimaris</name>
    <dbReference type="NCBI Taxonomy" id="2518994"/>
    <lineage>
        <taxon>Bacteria</taxon>
        <taxon>Pseudomonadati</taxon>
        <taxon>Pseudomonadota</taxon>
        <taxon>Gammaproteobacteria</taxon>
        <taxon>Cellvibrionales</taxon>
        <taxon>Halieaceae</taxon>
        <taxon>Candidatus Paraluminiphilus</taxon>
    </lineage>
</organism>
<protein>
    <recommendedName>
        <fullName evidence="4">TonB C-terminal domain-containing protein</fullName>
    </recommendedName>
</protein>
<evidence type="ECO:0000313" key="2">
    <source>
        <dbReference type="EMBL" id="UZP74425.1"/>
    </source>
</evidence>
<keyword evidence="1" id="KW-0732">Signal</keyword>
<dbReference type="SUPFAM" id="SSF74653">
    <property type="entry name" value="TolA/TonB C-terminal domain"/>
    <property type="match status" value="1"/>
</dbReference>
<evidence type="ECO:0008006" key="4">
    <source>
        <dbReference type="Google" id="ProtNLM"/>
    </source>
</evidence>
<name>A0ABY6Q6A9_9GAMM</name>
<dbReference type="RefSeq" id="WP_279240869.1">
    <property type="nucleotide sequence ID" value="NZ_CP036501.1"/>
</dbReference>
<feature type="signal peptide" evidence="1">
    <location>
        <begin position="1"/>
        <end position="23"/>
    </location>
</feature>
<gene>
    <name evidence="2" type="ORF">E0F26_06585</name>
</gene>
<proteinExistence type="predicted"/>
<dbReference type="Proteomes" id="UP001317963">
    <property type="component" value="Chromosome"/>
</dbReference>
<evidence type="ECO:0000313" key="3">
    <source>
        <dbReference type="Proteomes" id="UP001317963"/>
    </source>
</evidence>